<dbReference type="GO" id="GO:0004222">
    <property type="term" value="F:metalloendopeptidase activity"/>
    <property type="evidence" value="ECO:0007669"/>
    <property type="project" value="TreeGrafter"/>
</dbReference>
<dbReference type="Proteomes" id="UP000558070">
    <property type="component" value="Unassembled WGS sequence"/>
</dbReference>
<dbReference type="AlphaFoldDB" id="A0A7X1DFJ2"/>
<accession>A0A7X1DFJ2</accession>
<evidence type="ECO:0000313" key="2">
    <source>
        <dbReference type="EMBL" id="MBC2288829.1"/>
    </source>
</evidence>
<dbReference type="Gene3D" id="2.70.70.10">
    <property type="entry name" value="Glucose Permease (Domain IIA)"/>
    <property type="match status" value="1"/>
</dbReference>
<dbReference type="CDD" id="cd12797">
    <property type="entry name" value="M23_peptidase"/>
    <property type="match status" value="1"/>
</dbReference>
<feature type="domain" description="M23ase beta-sheet core" evidence="1">
    <location>
        <begin position="59"/>
        <end position="161"/>
    </location>
</feature>
<dbReference type="SUPFAM" id="SSF51261">
    <property type="entry name" value="Duplicated hybrid motif"/>
    <property type="match status" value="1"/>
</dbReference>
<dbReference type="InterPro" id="IPR011055">
    <property type="entry name" value="Dup_hybrid_motif"/>
</dbReference>
<evidence type="ECO:0000313" key="3">
    <source>
        <dbReference type="Proteomes" id="UP000558070"/>
    </source>
</evidence>
<name>A0A7X1DFJ2_9LIST</name>
<gene>
    <name evidence="2" type="ORF">HCB47_14520</name>
</gene>
<dbReference type="InterPro" id="IPR050570">
    <property type="entry name" value="Cell_wall_metabolism_enzyme"/>
</dbReference>
<dbReference type="Pfam" id="PF01551">
    <property type="entry name" value="Peptidase_M23"/>
    <property type="match status" value="1"/>
</dbReference>
<reference evidence="2 3" key="1">
    <citation type="submission" date="2020-03" db="EMBL/GenBank/DDBJ databases">
        <title>Soil Listeria distribution.</title>
        <authorList>
            <person name="Liao J."/>
            <person name="Wiedmann M."/>
        </authorList>
    </citation>
    <scope>NUCLEOTIDE SEQUENCE [LARGE SCALE GENOMIC DNA]</scope>
    <source>
        <strain evidence="2 3">FSL L7-0072</strain>
    </source>
</reference>
<protein>
    <submittedName>
        <fullName evidence="2">M23 family metallopeptidase</fullName>
    </submittedName>
</protein>
<comment type="caution">
    <text evidence="2">The sequence shown here is derived from an EMBL/GenBank/DDBJ whole genome shotgun (WGS) entry which is preliminary data.</text>
</comment>
<dbReference type="InterPro" id="IPR016047">
    <property type="entry name" value="M23ase_b-sheet_dom"/>
</dbReference>
<organism evidence="2 3">
    <name type="scientific">Listeria farberi</name>
    <dbReference type="NCBI Taxonomy" id="2713500"/>
    <lineage>
        <taxon>Bacteria</taxon>
        <taxon>Bacillati</taxon>
        <taxon>Bacillota</taxon>
        <taxon>Bacilli</taxon>
        <taxon>Bacillales</taxon>
        <taxon>Listeriaceae</taxon>
        <taxon>Listeria</taxon>
    </lineage>
</organism>
<evidence type="ECO:0000259" key="1">
    <source>
        <dbReference type="Pfam" id="PF01551"/>
    </source>
</evidence>
<sequence length="168" mass="18086">MAIKMGWSGYGDPLYIEHVWRYLQTSKEGTTDVSGGGDFKIPVMHPIITSGFGPRWGTSHRGIDFGQPVGTPIGASQAGTVEYASFGKPGSGFGGFGNVVLINHHNGYWTLYGHMSVLRTTVGQKVKVGQIIGEVGSTGDSTGPHLHMEIRKEKMGGQVDPYPYLYPS</sequence>
<dbReference type="EMBL" id="JAARZO010000007">
    <property type="protein sequence ID" value="MBC2288829.1"/>
    <property type="molecule type" value="Genomic_DNA"/>
</dbReference>
<dbReference type="PANTHER" id="PTHR21666">
    <property type="entry name" value="PEPTIDASE-RELATED"/>
    <property type="match status" value="1"/>
</dbReference>
<dbReference type="PANTHER" id="PTHR21666:SF270">
    <property type="entry name" value="MUREIN HYDROLASE ACTIVATOR ENVC"/>
    <property type="match status" value="1"/>
</dbReference>
<proteinExistence type="predicted"/>